<dbReference type="eggNOG" id="COG1820">
    <property type="taxonomic scope" value="Bacteria"/>
</dbReference>
<dbReference type="Gene3D" id="3.20.20.140">
    <property type="entry name" value="Metal-dependent hydrolases"/>
    <property type="match status" value="1"/>
</dbReference>
<dbReference type="SUPFAM" id="SSF51556">
    <property type="entry name" value="Metallo-dependent hydrolases"/>
    <property type="match status" value="1"/>
</dbReference>
<proteinExistence type="inferred from homology"/>
<evidence type="ECO:0000256" key="4">
    <source>
        <dbReference type="ARBA" id="ARBA00023277"/>
    </source>
</evidence>
<feature type="binding site" evidence="8">
    <location>
        <position position="191"/>
    </location>
    <ligand>
        <name>Zn(2+)</name>
        <dbReference type="ChEBI" id="CHEBI:29105"/>
    </ligand>
</feature>
<evidence type="ECO:0000256" key="2">
    <source>
        <dbReference type="ARBA" id="ARBA00022723"/>
    </source>
</evidence>
<dbReference type="OrthoDB" id="9776488at2"/>
<reference evidence="10 11" key="1">
    <citation type="journal article" date="2015" name="Int. J. Syst. Evol. Microbiol.">
        <title>Revisiting Corynebacterium glyciniphilum (ex Kubota et al., 1972) sp. nov., nom. rev., isolated from putrefied banana.</title>
        <authorList>
            <person name="Al-Dilaimi A."/>
            <person name="Bednarz H."/>
            <person name="Lomker A."/>
            <person name="Niehaus K."/>
            <person name="Kalinowski J."/>
            <person name="Ruckert C."/>
        </authorList>
    </citation>
    <scope>NUCLEOTIDE SEQUENCE [LARGE SCALE GENOMIC DNA]</scope>
    <source>
        <strain evidence="10">AJ 3170</strain>
    </source>
</reference>
<name>X5E7V0_9CORY</name>
<keyword evidence="2 8" id="KW-0479">Metal-binding</keyword>
<comment type="similarity">
    <text evidence="1 5">Belongs to the metallo-dependent hydrolases superfamily. NagA family.</text>
</comment>
<dbReference type="Proteomes" id="UP000023703">
    <property type="component" value="Chromosome"/>
</dbReference>
<gene>
    <name evidence="10" type="primary">nagA</name>
    <name evidence="10" type="ORF">CGLY_01490</name>
</gene>
<dbReference type="CDD" id="cd00854">
    <property type="entry name" value="NagA"/>
    <property type="match status" value="1"/>
</dbReference>
<dbReference type="KEGG" id="cgy:CGLY_01490"/>
<dbReference type="EMBL" id="CP006842">
    <property type="protein sequence ID" value="AHW62746.1"/>
    <property type="molecule type" value="Genomic_DNA"/>
</dbReference>
<dbReference type="AlphaFoldDB" id="X5E7V0"/>
<dbReference type="Pfam" id="PF01979">
    <property type="entry name" value="Amidohydro_1"/>
    <property type="match status" value="1"/>
</dbReference>
<feature type="binding site" evidence="7">
    <location>
        <begin position="304"/>
        <end position="306"/>
    </location>
    <ligand>
        <name>substrate</name>
    </ligand>
</feature>
<feature type="binding site" evidence="7">
    <location>
        <position position="247"/>
    </location>
    <ligand>
        <name>substrate</name>
    </ligand>
</feature>
<keyword evidence="11" id="KW-1185">Reference proteome</keyword>
<evidence type="ECO:0000259" key="9">
    <source>
        <dbReference type="Pfam" id="PF01979"/>
    </source>
</evidence>
<dbReference type="Gene3D" id="2.30.40.10">
    <property type="entry name" value="Urease, subunit C, domain 1"/>
    <property type="match status" value="1"/>
</dbReference>
<evidence type="ECO:0000256" key="5">
    <source>
        <dbReference type="PIRNR" id="PIRNR038994"/>
    </source>
</evidence>
<feature type="binding site" evidence="7">
    <location>
        <begin position="215"/>
        <end position="216"/>
    </location>
    <ligand>
        <name>substrate</name>
    </ligand>
</feature>
<dbReference type="NCBIfam" id="TIGR00221">
    <property type="entry name" value="nagA"/>
    <property type="match status" value="1"/>
</dbReference>
<dbReference type="GO" id="GO:0046872">
    <property type="term" value="F:metal ion binding"/>
    <property type="evidence" value="ECO:0007669"/>
    <property type="project" value="UniProtKB-KW"/>
</dbReference>
<dbReference type="PIRSF" id="PIRSF038994">
    <property type="entry name" value="NagA"/>
    <property type="match status" value="1"/>
</dbReference>
<feature type="binding site" evidence="7">
    <location>
        <position position="136"/>
    </location>
    <ligand>
        <name>substrate</name>
    </ligand>
</feature>
<keyword evidence="4 5" id="KW-0119">Carbohydrate metabolism</keyword>
<feature type="binding site" evidence="8">
    <location>
        <position position="212"/>
    </location>
    <ligand>
        <name>Zn(2+)</name>
        <dbReference type="ChEBI" id="CHEBI:29105"/>
    </ligand>
</feature>
<dbReference type="GO" id="GO:0008448">
    <property type="term" value="F:N-acetylglucosamine-6-phosphate deacetylase activity"/>
    <property type="evidence" value="ECO:0007669"/>
    <property type="project" value="UniProtKB-EC"/>
</dbReference>
<evidence type="ECO:0000313" key="10">
    <source>
        <dbReference type="EMBL" id="AHW62746.1"/>
    </source>
</evidence>
<feature type="active site" description="Proton donor/acceptor" evidence="6">
    <location>
        <position position="270"/>
    </location>
</feature>
<dbReference type="InterPro" id="IPR011059">
    <property type="entry name" value="Metal-dep_hydrolase_composite"/>
</dbReference>
<evidence type="ECO:0000256" key="8">
    <source>
        <dbReference type="PIRSR" id="PIRSR038994-3"/>
    </source>
</evidence>
<dbReference type="InterPro" id="IPR003764">
    <property type="entry name" value="GlcNAc_6-P_deAcase"/>
</dbReference>
<dbReference type="PANTHER" id="PTHR11113:SF14">
    <property type="entry name" value="N-ACETYLGLUCOSAMINE-6-PHOSPHATE DEACETYLASE"/>
    <property type="match status" value="1"/>
</dbReference>
<feature type="binding site" evidence="7">
    <location>
        <position position="223"/>
    </location>
    <ligand>
        <name>substrate</name>
    </ligand>
</feature>
<feature type="binding site" evidence="8">
    <location>
        <position position="125"/>
    </location>
    <ligand>
        <name>Zn(2+)</name>
        <dbReference type="ChEBI" id="CHEBI:29105"/>
    </ligand>
</feature>
<keyword evidence="3 5" id="KW-0378">Hydrolase</keyword>
<feature type="domain" description="Amidohydrolase-related" evidence="9">
    <location>
        <begin position="50"/>
        <end position="385"/>
    </location>
</feature>
<sequence>MLVTAGVLVTGEEVLRPGWMEISDGSVTALGLGDPPRPTADGDLALGDVTVVPGFVDMHVHGGGGGAFPVATDEETATAVAMHAAHGTTTIMASLVSAHPDELLRQVDVLSGHVRDGLVAGIHLEGPWLAPSKKGAHDPTALRNPDPGEITRVLDAARDTVRMATVAPELDGGVDAIRQLVDAGVVAAVGHTDASYEQTLTAIDAGARVGTHLFNAMRPVHHREPGPVTALVEDPRVTVEMIGDGVHLHPSLYRGVCELVGPDRVTLVTDAMAAAGMPDGSYRLGTLGVDVVDGVARVAGTDTIAGSTATMDQLFRFAVAHGTAGSTDATDRDAALLQAVRQTSVNPARAVGFPTAGLHVGGRADLVVLNGALQVELVIRGGERVQAR</sequence>
<dbReference type="GO" id="GO:0006046">
    <property type="term" value="P:N-acetylglucosamine catabolic process"/>
    <property type="evidence" value="ECO:0007669"/>
    <property type="project" value="TreeGrafter"/>
</dbReference>
<evidence type="ECO:0000256" key="3">
    <source>
        <dbReference type="ARBA" id="ARBA00022801"/>
    </source>
</evidence>
<evidence type="ECO:0000313" key="11">
    <source>
        <dbReference type="Proteomes" id="UP000023703"/>
    </source>
</evidence>
<dbReference type="EC" id="3.5.1.25" evidence="10"/>
<evidence type="ECO:0000256" key="7">
    <source>
        <dbReference type="PIRSR" id="PIRSR038994-2"/>
    </source>
</evidence>
<comment type="cofactor">
    <cofactor evidence="8">
        <name>a divalent metal cation</name>
        <dbReference type="ChEBI" id="CHEBI:60240"/>
    </cofactor>
    <text evidence="8">Binds 1 divalent metal cation per subunit.</text>
</comment>
<evidence type="ECO:0000256" key="1">
    <source>
        <dbReference type="ARBA" id="ARBA00010716"/>
    </source>
</evidence>
<dbReference type="PANTHER" id="PTHR11113">
    <property type="entry name" value="N-ACETYLGLUCOSAMINE-6-PHOSPHATE DEACETYLASE"/>
    <property type="match status" value="1"/>
</dbReference>
<dbReference type="SUPFAM" id="SSF51338">
    <property type="entry name" value="Composite domain of metallo-dependent hydrolases"/>
    <property type="match status" value="1"/>
</dbReference>
<dbReference type="RefSeq" id="WP_038545497.1">
    <property type="nucleotide sequence ID" value="NZ_CP006842.1"/>
</dbReference>
<dbReference type="InterPro" id="IPR032466">
    <property type="entry name" value="Metal_Hydrolase"/>
</dbReference>
<dbReference type="InterPro" id="IPR006680">
    <property type="entry name" value="Amidohydro-rel"/>
</dbReference>
<evidence type="ECO:0000256" key="6">
    <source>
        <dbReference type="PIRSR" id="PIRSR038994-1"/>
    </source>
</evidence>
<dbReference type="HOGENOM" id="CLU_032482_1_2_11"/>
<organism evidence="10 11">
    <name type="scientific">Corynebacterium glyciniphilum AJ 3170</name>
    <dbReference type="NCBI Taxonomy" id="1404245"/>
    <lineage>
        <taxon>Bacteria</taxon>
        <taxon>Bacillati</taxon>
        <taxon>Actinomycetota</taxon>
        <taxon>Actinomycetes</taxon>
        <taxon>Mycobacteriales</taxon>
        <taxon>Corynebacteriaceae</taxon>
        <taxon>Corynebacterium</taxon>
    </lineage>
</organism>
<accession>X5E7V0</accession>
<protein>
    <submittedName>
        <fullName evidence="10">N-acetylglucosamine-6-phosphate deacetylase</fullName>
        <ecNumber evidence="10">3.5.1.25</ecNumber>
    </submittedName>
</protein>
<dbReference type="STRING" id="1404245.CGLY_01490"/>